<sequence length="255" mass="29717">MTIQNAREVLEKRGVKYTLFDCYCGYNNENFALFNAIILQPKGLGLEYAIFASDKSEWNVLNPKNLRDENLAFALSTQQNKSYENDAIKIHEAKNANEQELINNINKHLVILLDYPHLINKNQDIAELNEDFKDFFANEVYGDLIPCAYPQQAFSDKALLFDEPLLKEYALNAKEKLESLGYCVAIFKDLAHSDRYDTYCIFTYATDSQNLQEVINYLNESKRYELTDRTKELKLKNQENAENTEPQTHTRKNRR</sequence>
<accession>A0ABS7JPD7</accession>
<evidence type="ECO:0000313" key="2">
    <source>
        <dbReference type="EMBL" id="MBX7491274.1"/>
    </source>
</evidence>
<comment type="caution">
    <text evidence="2">The sequence shown here is derived from an EMBL/GenBank/DDBJ whole genome shotgun (WGS) entry which is preliminary data.</text>
</comment>
<proteinExistence type="predicted"/>
<protein>
    <submittedName>
        <fullName evidence="2">Uncharacterized protein</fullName>
    </submittedName>
</protein>
<dbReference type="Proteomes" id="UP000700059">
    <property type="component" value="Unassembled WGS sequence"/>
</dbReference>
<evidence type="ECO:0000313" key="3">
    <source>
        <dbReference type="Proteomes" id="UP000700059"/>
    </source>
</evidence>
<dbReference type="EMBL" id="JAIGYQ010000010">
    <property type="protein sequence ID" value="MBX7491274.1"/>
    <property type="molecule type" value="Genomic_DNA"/>
</dbReference>
<dbReference type="RefSeq" id="WP_221532488.1">
    <property type="nucleotide sequence ID" value="NZ_JAIGYP010000010.1"/>
</dbReference>
<keyword evidence="3" id="KW-1185">Reference proteome</keyword>
<gene>
    <name evidence="2" type="ORF">K4G57_07355</name>
</gene>
<name>A0ABS7JPD7_9HELI</name>
<evidence type="ECO:0000256" key="1">
    <source>
        <dbReference type="SAM" id="MobiDB-lite"/>
    </source>
</evidence>
<feature type="region of interest" description="Disordered" evidence="1">
    <location>
        <begin position="231"/>
        <end position="255"/>
    </location>
</feature>
<organism evidence="2 3">
    <name type="scientific">Helicobacter turcicus</name>
    <dbReference type="NCBI Taxonomy" id="2867412"/>
    <lineage>
        <taxon>Bacteria</taxon>
        <taxon>Pseudomonadati</taxon>
        <taxon>Campylobacterota</taxon>
        <taxon>Epsilonproteobacteria</taxon>
        <taxon>Campylobacterales</taxon>
        <taxon>Helicobacteraceae</taxon>
        <taxon>Helicobacter</taxon>
    </lineage>
</organism>
<reference evidence="2 3" key="1">
    <citation type="submission" date="2021-08" db="EMBL/GenBank/DDBJ databases">
        <title>Helicobacter spp. isolated from feces of Anatolian Ground Squirrel (Spermophilus xanthoprymnus) in Turkey.</title>
        <authorList>
            <person name="Aydin F."/>
            <person name="Abay S."/>
            <person name="Kayman T."/>
            <person name="Karakaya E."/>
            <person name="Saticioglu I.B."/>
        </authorList>
    </citation>
    <scope>NUCLEOTIDE SEQUENCE [LARGE SCALE GENOMIC DNA]</scope>
    <source>
        <strain evidence="2 3">Faydin-H70</strain>
    </source>
</reference>